<keyword evidence="4 9" id="KW-0488">Methylation</keyword>
<keyword evidence="12" id="KW-1185">Reference proteome</keyword>
<comment type="PTM">
    <text evidence="9">Cleaved by prepilin peptidase.</text>
</comment>
<evidence type="ECO:0000256" key="6">
    <source>
        <dbReference type="ARBA" id="ARBA00022692"/>
    </source>
</evidence>
<accession>A0ABP7EKF0</accession>
<evidence type="ECO:0000256" key="8">
    <source>
        <dbReference type="ARBA" id="ARBA00023136"/>
    </source>
</evidence>
<dbReference type="NCBIfam" id="TIGR01707">
    <property type="entry name" value="gspI"/>
    <property type="match status" value="1"/>
</dbReference>
<dbReference type="InterPro" id="IPR010052">
    <property type="entry name" value="T2SS_protein-GspI"/>
</dbReference>
<keyword evidence="3" id="KW-1003">Cell membrane</keyword>
<evidence type="ECO:0000256" key="3">
    <source>
        <dbReference type="ARBA" id="ARBA00022475"/>
    </source>
</evidence>
<feature type="domain" description="Type II secretion system protein GspI C-terminal" evidence="10">
    <location>
        <begin position="43"/>
        <end position="108"/>
    </location>
</feature>
<evidence type="ECO:0000256" key="1">
    <source>
        <dbReference type="ARBA" id="ARBA00004377"/>
    </source>
</evidence>
<comment type="subunit">
    <text evidence="9">Type II secretion is composed of four main components: the outer membrane complex, the inner membrane complex, the cytoplasmic secretion ATPase and the periplasm-spanning pseudopilus.</text>
</comment>
<organism evidence="11 12">
    <name type="scientific">Sphingomonas cynarae</name>
    <dbReference type="NCBI Taxonomy" id="930197"/>
    <lineage>
        <taxon>Bacteria</taxon>
        <taxon>Pseudomonadati</taxon>
        <taxon>Pseudomonadota</taxon>
        <taxon>Alphaproteobacteria</taxon>
        <taxon>Sphingomonadales</taxon>
        <taxon>Sphingomonadaceae</taxon>
        <taxon>Sphingomonas</taxon>
    </lineage>
</organism>
<keyword evidence="7" id="KW-1133">Transmembrane helix</keyword>
<dbReference type="PANTHER" id="PTHR38779:SF2">
    <property type="entry name" value="TYPE II SECRETION SYSTEM PROTEIN I-RELATED"/>
    <property type="match status" value="1"/>
</dbReference>
<evidence type="ECO:0000259" key="10">
    <source>
        <dbReference type="Pfam" id="PF02501"/>
    </source>
</evidence>
<dbReference type="PANTHER" id="PTHR38779">
    <property type="entry name" value="TYPE II SECRETION SYSTEM PROTEIN I-RELATED"/>
    <property type="match status" value="1"/>
</dbReference>
<keyword evidence="8" id="KW-0472">Membrane</keyword>
<name>A0ABP7EKF0_9SPHN</name>
<comment type="subcellular location">
    <subcellularLocation>
        <location evidence="1 9">Cell inner membrane</location>
        <topology evidence="1 9">Single-pass membrane protein</topology>
    </subcellularLocation>
</comment>
<evidence type="ECO:0000313" key="11">
    <source>
        <dbReference type="EMBL" id="GAA3719247.1"/>
    </source>
</evidence>
<dbReference type="Pfam" id="PF02501">
    <property type="entry name" value="T2SSI"/>
    <property type="match status" value="1"/>
</dbReference>
<dbReference type="InterPro" id="IPR012902">
    <property type="entry name" value="N_methyl_site"/>
</dbReference>
<reference evidence="12" key="1">
    <citation type="journal article" date="2019" name="Int. J. Syst. Evol. Microbiol.">
        <title>The Global Catalogue of Microorganisms (GCM) 10K type strain sequencing project: providing services to taxonomists for standard genome sequencing and annotation.</title>
        <authorList>
            <consortium name="The Broad Institute Genomics Platform"/>
            <consortium name="The Broad Institute Genome Sequencing Center for Infectious Disease"/>
            <person name="Wu L."/>
            <person name="Ma J."/>
        </authorList>
    </citation>
    <scope>NUCLEOTIDE SEQUENCE [LARGE SCALE GENOMIC DNA]</scope>
    <source>
        <strain evidence="12">JCM 17498</strain>
    </source>
</reference>
<comment type="caution">
    <text evidence="11">The sequence shown here is derived from an EMBL/GenBank/DDBJ whole genome shotgun (WGS) entry which is preliminary data.</text>
</comment>
<sequence>MRSSTARGFTLIEIMVALAVFSLAVLALVRLESATVRGAGLIDETTAAQMVARNVALDALTEAQPPVPGRSNGTEVNGGRTWQWTRQISSTGEATVVRIDVAVANRRGQIVGRVMMVRPPSAATVVGVAS</sequence>
<evidence type="ECO:0000256" key="7">
    <source>
        <dbReference type="ARBA" id="ARBA00022989"/>
    </source>
</evidence>
<dbReference type="EMBL" id="BAABBF010000007">
    <property type="protein sequence ID" value="GAA3719247.1"/>
    <property type="molecule type" value="Genomic_DNA"/>
</dbReference>
<evidence type="ECO:0000256" key="9">
    <source>
        <dbReference type="RuleBase" id="RU368030"/>
    </source>
</evidence>
<dbReference type="RefSeq" id="WP_344694153.1">
    <property type="nucleotide sequence ID" value="NZ_BAABBF010000007.1"/>
</dbReference>
<proteinExistence type="inferred from homology"/>
<dbReference type="InterPro" id="IPR003413">
    <property type="entry name" value="T2SS_GspI_C"/>
</dbReference>
<protein>
    <recommendedName>
        <fullName evidence="9">Type II secretion system protein I</fullName>
        <shortName evidence="9">T2SS minor pseudopilin I</shortName>
    </recommendedName>
</protein>
<dbReference type="InterPro" id="IPR045584">
    <property type="entry name" value="Pilin-like"/>
</dbReference>
<keyword evidence="5 9" id="KW-0997">Cell inner membrane</keyword>
<dbReference type="NCBIfam" id="TIGR02532">
    <property type="entry name" value="IV_pilin_GFxxxE"/>
    <property type="match status" value="1"/>
</dbReference>
<gene>
    <name evidence="11" type="primary">gspI</name>
    <name evidence="11" type="ORF">GCM10022268_29370</name>
</gene>
<evidence type="ECO:0000256" key="2">
    <source>
        <dbReference type="ARBA" id="ARBA00008358"/>
    </source>
</evidence>
<dbReference type="PROSITE" id="PS00409">
    <property type="entry name" value="PROKAR_NTER_METHYL"/>
    <property type="match status" value="1"/>
</dbReference>
<dbReference type="Gene3D" id="3.30.1300.30">
    <property type="entry name" value="GSPII I/J protein-like"/>
    <property type="match status" value="1"/>
</dbReference>
<dbReference type="Pfam" id="PF07963">
    <property type="entry name" value="N_methyl"/>
    <property type="match status" value="1"/>
</dbReference>
<dbReference type="SUPFAM" id="SSF54523">
    <property type="entry name" value="Pili subunits"/>
    <property type="match status" value="1"/>
</dbReference>
<comment type="similarity">
    <text evidence="2 9">Belongs to the GSP I family.</text>
</comment>
<evidence type="ECO:0000313" key="12">
    <source>
        <dbReference type="Proteomes" id="UP001500523"/>
    </source>
</evidence>
<evidence type="ECO:0000256" key="5">
    <source>
        <dbReference type="ARBA" id="ARBA00022519"/>
    </source>
</evidence>
<dbReference type="Proteomes" id="UP001500523">
    <property type="component" value="Unassembled WGS sequence"/>
</dbReference>
<keyword evidence="6" id="KW-0812">Transmembrane</keyword>
<comment type="function">
    <text evidence="9">Component of the type II secretion system required for the energy-dependent secretion of extracellular factors such as proteases and toxins from the periplasm.</text>
</comment>
<evidence type="ECO:0000256" key="4">
    <source>
        <dbReference type="ARBA" id="ARBA00022481"/>
    </source>
</evidence>